<reference evidence="9 10" key="1">
    <citation type="submission" date="2017-03" db="EMBL/GenBank/DDBJ databases">
        <title>Genomes of endolithic fungi from Antarctica.</title>
        <authorList>
            <person name="Coleine C."/>
            <person name="Masonjones S."/>
            <person name="Stajich J.E."/>
        </authorList>
    </citation>
    <scope>NUCLEOTIDE SEQUENCE [LARGE SCALE GENOMIC DNA]</scope>
    <source>
        <strain evidence="9 10">CCFEE 5187</strain>
    </source>
</reference>
<dbReference type="OrthoDB" id="47494at2759"/>
<dbReference type="STRING" id="331657.A0A4V5NBN1"/>
<evidence type="ECO:0000256" key="6">
    <source>
        <dbReference type="ARBA" id="ARBA00023002"/>
    </source>
</evidence>
<keyword evidence="4" id="KW-0285">Flavoprotein</keyword>
<comment type="similarity">
    <text evidence="3">Belongs to the paxM FAD-dependent monooxygenase family.</text>
</comment>
<sequence>MGEANLLEALVNDVLLQISVNDRQAGDENVEISYTFSRSAISQDPLHRPDRAVNGATDIPEEFYAEVEALPNLPQPFADAFDVQKIRHERLLHWLMRGSLAPRDDLERLAEQSVILMGDAAHAMPIIGGDGGNAAIEDAVTLAEWIADNGTEDISSYYETRYRHWKSLVDGSARRLAEMHDEPKSVL</sequence>
<dbReference type="Proteomes" id="UP000308768">
    <property type="component" value="Unassembled WGS sequence"/>
</dbReference>
<evidence type="ECO:0000256" key="2">
    <source>
        <dbReference type="ARBA" id="ARBA00005179"/>
    </source>
</evidence>
<keyword evidence="5" id="KW-0274">FAD</keyword>
<accession>A0A4V5NBN1</accession>
<keyword evidence="7" id="KW-0503">Monooxygenase</keyword>
<comment type="cofactor">
    <cofactor evidence="1">
        <name>FAD</name>
        <dbReference type="ChEBI" id="CHEBI:57692"/>
    </cofactor>
</comment>
<dbReference type="InterPro" id="IPR036188">
    <property type="entry name" value="FAD/NAD-bd_sf"/>
</dbReference>
<evidence type="ECO:0000256" key="3">
    <source>
        <dbReference type="ARBA" id="ARBA00007992"/>
    </source>
</evidence>
<comment type="pathway">
    <text evidence="2">Secondary metabolite biosynthesis.</text>
</comment>
<dbReference type="PANTHER" id="PTHR47178">
    <property type="entry name" value="MONOOXYGENASE, FAD-BINDING"/>
    <property type="match status" value="1"/>
</dbReference>
<evidence type="ECO:0000256" key="7">
    <source>
        <dbReference type="ARBA" id="ARBA00023033"/>
    </source>
</evidence>
<comment type="caution">
    <text evidence="9">The sequence shown here is derived from an EMBL/GenBank/DDBJ whole genome shotgun (WGS) entry which is preliminary data.</text>
</comment>
<gene>
    <name evidence="9" type="ORF">B0A49_12435</name>
</gene>
<evidence type="ECO:0000313" key="10">
    <source>
        <dbReference type="Proteomes" id="UP000308768"/>
    </source>
</evidence>
<keyword evidence="6" id="KW-0560">Oxidoreductase</keyword>
<evidence type="ECO:0000259" key="8">
    <source>
        <dbReference type="Pfam" id="PF01494"/>
    </source>
</evidence>
<keyword evidence="10" id="KW-1185">Reference proteome</keyword>
<name>A0A4V5NBN1_9PEZI</name>
<feature type="domain" description="FAD-binding" evidence="8">
    <location>
        <begin position="107"/>
        <end position="163"/>
    </location>
</feature>
<dbReference type="PANTHER" id="PTHR47178:SF4">
    <property type="entry name" value="FAD-DEPENDENT MONOOXYGENASE APTC"/>
    <property type="match status" value="1"/>
</dbReference>
<dbReference type="EMBL" id="NAJN01002199">
    <property type="protein sequence ID" value="TKA56079.1"/>
    <property type="molecule type" value="Genomic_DNA"/>
</dbReference>
<evidence type="ECO:0000313" key="9">
    <source>
        <dbReference type="EMBL" id="TKA56079.1"/>
    </source>
</evidence>
<proteinExistence type="inferred from homology"/>
<dbReference type="InterPro" id="IPR002938">
    <property type="entry name" value="FAD-bd"/>
</dbReference>
<dbReference type="Pfam" id="PF01494">
    <property type="entry name" value="FAD_binding_3"/>
    <property type="match status" value="1"/>
</dbReference>
<evidence type="ECO:0000256" key="1">
    <source>
        <dbReference type="ARBA" id="ARBA00001974"/>
    </source>
</evidence>
<dbReference type="AlphaFoldDB" id="A0A4V5NBN1"/>
<dbReference type="GO" id="GO:0004497">
    <property type="term" value="F:monooxygenase activity"/>
    <property type="evidence" value="ECO:0007669"/>
    <property type="project" value="UniProtKB-KW"/>
</dbReference>
<organism evidence="9 10">
    <name type="scientific">Cryomyces minteri</name>
    <dbReference type="NCBI Taxonomy" id="331657"/>
    <lineage>
        <taxon>Eukaryota</taxon>
        <taxon>Fungi</taxon>
        <taxon>Dikarya</taxon>
        <taxon>Ascomycota</taxon>
        <taxon>Pezizomycotina</taxon>
        <taxon>Dothideomycetes</taxon>
        <taxon>Dothideomycetes incertae sedis</taxon>
        <taxon>Cryomyces</taxon>
    </lineage>
</organism>
<dbReference type="SUPFAM" id="SSF51905">
    <property type="entry name" value="FAD/NAD(P)-binding domain"/>
    <property type="match status" value="1"/>
</dbReference>
<dbReference type="Gene3D" id="3.50.50.60">
    <property type="entry name" value="FAD/NAD(P)-binding domain"/>
    <property type="match status" value="1"/>
</dbReference>
<evidence type="ECO:0000256" key="5">
    <source>
        <dbReference type="ARBA" id="ARBA00022827"/>
    </source>
</evidence>
<evidence type="ECO:0000256" key="4">
    <source>
        <dbReference type="ARBA" id="ARBA00022630"/>
    </source>
</evidence>
<dbReference type="GO" id="GO:0071949">
    <property type="term" value="F:FAD binding"/>
    <property type="evidence" value="ECO:0007669"/>
    <property type="project" value="InterPro"/>
</dbReference>
<protein>
    <recommendedName>
        <fullName evidence="8">FAD-binding domain-containing protein</fullName>
    </recommendedName>
</protein>